<name>A0A0F9P6T7_9ZZZZ</name>
<evidence type="ECO:0000313" key="1">
    <source>
        <dbReference type="EMBL" id="KKM89147.1"/>
    </source>
</evidence>
<gene>
    <name evidence="1" type="ORF">LCGC14_1251570</name>
</gene>
<dbReference type="EMBL" id="LAZR01006862">
    <property type="protein sequence ID" value="KKM89147.1"/>
    <property type="molecule type" value="Genomic_DNA"/>
</dbReference>
<accession>A0A0F9P6T7</accession>
<proteinExistence type="predicted"/>
<sequence>MAEPFKNIEKEILDYCHSTFVSSDDYYHNFTIEELKRDNMFNEINEEEISYWINHLKKKRYLEIRTSSEGRAFCLSLEGILFLEKIYIKKEQVFTSLTTDVLDFLKRVQERTISMYPSEGRQVGFIPVSEFFDNIGITEEEEKKKIGFVIYEITKFTEGENFIYSNSFVPDGRNLNFYRTSFLTTKGRGFLNYHLKLRNLFFNHTDKFAKEILLEEYNEIELLRKRERWKDCFIKIGSILEYLITNYFEENKSYKDENGKLRKFKIFLRGKTKEITPSEAKFGDQLSFIKQNEVFGKVYNNDWNMVDGLIRNFRNNIHLQKYFRDNVRINKNTFDQLYPVFERLIQLF</sequence>
<dbReference type="AlphaFoldDB" id="A0A0F9P6T7"/>
<reference evidence="1" key="1">
    <citation type="journal article" date="2015" name="Nature">
        <title>Complex archaea that bridge the gap between prokaryotes and eukaryotes.</title>
        <authorList>
            <person name="Spang A."/>
            <person name="Saw J.H."/>
            <person name="Jorgensen S.L."/>
            <person name="Zaremba-Niedzwiedzka K."/>
            <person name="Martijn J."/>
            <person name="Lind A.E."/>
            <person name="van Eijk R."/>
            <person name="Schleper C."/>
            <person name="Guy L."/>
            <person name="Ettema T.J."/>
        </authorList>
    </citation>
    <scope>NUCLEOTIDE SEQUENCE</scope>
</reference>
<comment type="caution">
    <text evidence="1">The sequence shown here is derived from an EMBL/GenBank/DDBJ whole genome shotgun (WGS) entry which is preliminary data.</text>
</comment>
<protein>
    <submittedName>
        <fullName evidence="1">Uncharacterized protein</fullName>
    </submittedName>
</protein>
<organism evidence="1">
    <name type="scientific">marine sediment metagenome</name>
    <dbReference type="NCBI Taxonomy" id="412755"/>
    <lineage>
        <taxon>unclassified sequences</taxon>
        <taxon>metagenomes</taxon>
        <taxon>ecological metagenomes</taxon>
    </lineage>
</organism>